<name>A0ABW7N2N9_9BACT</name>
<dbReference type="InterPro" id="IPR036097">
    <property type="entry name" value="HisK_dim/P_sf"/>
</dbReference>
<evidence type="ECO:0000256" key="2">
    <source>
        <dbReference type="ARBA" id="ARBA00012438"/>
    </source>
</evidence>
<keyword evidence="5" id="KW-0472">Membrane</keyword>
<comment type="catalytic activity">
    <reaction evidence="1">
        <text>ATP + protein L-histidine = ADP + protein N-phospho-L-histidine.</text>
        <dbReference type="EC" id="2.7.13.3"/>
    </reaction>
</comment>
<dbReference type="RefSeq" id="WP_159580469.1">
    <property type="nucleotide sequence ID" value="NZ_JBIPKE010000007.1"/>
</dbReference>
<dbReference type="Gene3D" id="1.10.287.130">
    <property type="match status" value="1"/>
</dbReference>
<dbReference type="EMBL" id="JBIPKE010000007">
    <property type="protein sequence ID" value="MFH6981923.1"/>
    <property type="molecule type" value="Genomic_DNA"/>
</dbReference>
<dbReference type="SUPFAM" id="SSF47384">
    <property type="entry name" value="Homodimeric domain of signal transducing histidine kinase"/>
    <property type="match status" value="1"/>
</dbReference>
<evidence type="ECO:0000256" key="5">
    <source>
        <dbReference type="SAM" id="Phobius"/>
    </source>
</evidence>
<evidence type="ECO:0000256" key="3">
    <source>
        <dbReference type="ARBA" id="ARBA00022553"/>
    </source>
</evidence>
<keyword evidence="7" id="KW-0547">Nucleotide-binding</keyword>
<dbReference type="SUPFAM" id="SSF55874">
    <property type="entry name" value="ATPase domain of HSP90 chaperone/DNA topoisomerase II/histidine kinase"/>
    <property type="match status" value="1"/>
</dbReference>
<dbReference type="InterPro" id="IPR004358">
    <property type="entry name" value="Sig_transdc_His_kin-like_C"/>
</dbReference>
<dbReference type="InterPro" id="IPR005467">
    <property type="entry name" value="His_kinase_dom"/>
</dbReference>
<feature type="coiled-coil region" evidence="4">
    <location>
        <begin position="248"/>
        <end position="355"/>
    </location>
</feature>
<dbReference type="PANTHER" id="PTHR43065">
    <property type="entry name" value="SENSOR HISTIDINE KINASE"/>
    <property type="match status" value="1"/>
</dbReference>
<evidence type="ECO:0000256" key="4">
    <source>
        <dbReference type="SAM" id="Coils"/>
    </source>
</evidence>
<evidence type="ECO:0000256" key="1">
    <source>
        <dbReference type="ARBA" id="ARBA00000085"/>
    </source>
</evidence>
<dbReference type="PRINTS" id="PR00344">
    <property type="entry name" value="BCTRLSENSOR"/>
</dbReference>
<sequence length="633" mass="72080">MLKKDLYAVLYAITALVVAGTVAYYIFVVQKDVITNFNEDPTIVRVASKQSAMGQQIVKTAVGMGYSSTERNFSIFQSELGRILPEWRKGHKALVSGDPELGFAVPSTSSDYLALQEDLKFFYEQMDINASNLMDIVYTTDEKDINYLALRSSIETLINTVRKYQIATDKIADYFVQEAQSYKTGFSLVEKIVFAAFLGILLLQGLFVFRPLVKLAGDNYLSANKAYVKVKKSEEELKINFKKQKLINKKLYESRKEIELNNQKLKESESKLLKSSEEQIRINEKLIKAQDELNQAYKRLQDSEVEIRELADKQLQDNEKLFLAEKKLKETLKKEQKSKEELNMAIQSLKDAQSQLVHSEKMASLGQLTAGIAHEINNPINFISSGMVSIKMSIESMREIAEEYSRLDEGADLEEVIENVKELKEEHEYEEILEELDELIKDVNYGVTRTIEIVKGLRVFSRLDEEESKTANVNENIDATLTLLRNKTKNTIKVSKYYDEKMKDIECYPGQLNQVFMNILNNGIQAIPKERKDGEITIYTEELDNEVVVRIKDNGVGIPEKIKNRIWEPFFTTKAVGVGTGLGMSITYGIIEKHNGKIELTSEEGKGTEFVITLPKKIQKVTKDQSTKVAESK</sequence>
<reference evidence="7 8" key="1">
    <citation type="journal article" date="2013" name="Int. J. Syst. Evol. Microbiol.">
        <title>Marinoscillum luteum sp. nov., isolated from marine sediment.</title>
        <authorList>
            <person name="Cha I.T."/>
            <person name="Park S.J."/>
            <person name="Kim S.J."/>
            <person name="Kim J.G."/>
            <person name="Jung M.Y."/>
            <person name="Shin K.S."/>
            <person name="Kwon K.K."/>
            <person name="Yang S.H."/>
            <person name="Seo Y.S."/>
            <person name="Rhee S.K."/>
        </authorList>
    </citation>
    <scope>NUCLEOTIDE SEQUENCE [LARGE SCALE GENOMIC DNA]</scope>
    <source>
        <strain evidence="7 8">KCTC 23939</strain>
    </source>
</reference>
<keyword evidence="5" id="KW-0812">Transmembrane</keyword>
<evidence type="ECO:0000313" key="8">
    <source>
        <dbReference type="Proteomes" id="UP001610063"/>
    </source>
</evidence>
<accession>A0ABW7N2N9</accession>
<keyword evidence="4" id="KW-0175">Coiled coil</keyword>
<dbReference type="CDD" id="cd00082">
    <property type="entry name" value="HisKA"/>
    <property type="match status" value="1"/>
</dbReference>
<proteinExistence type="predicted"/>
<dbReference type="InterPro" id="IPR036890">
    <property type="entry name" value="HATPase_C_sf"/>
</dbReference>
<gene>
    <name evidence="7" type="ORF">ACHKAR_00665</name>
</gene>
<dbReference type="InterPro" id="IPR003594">
    <property type="entry name" value="HATPase_dom"/>
</dbReference>
<feature type="transmembrane region" description="Helical" evidence="5">
    <location>
        <begin position="6"/>
        <end position="27"/>
    </location>
</feature>
<protein>
    <recommendedName>
        <fullName evidence="2">histidine kinase</fullName>
        <ecNumber evidence="2">2.7.13.3</ecNumber>
    </recommendedName>
</protein>
<dbReference type="GO" id="GO:0005524">
    <property type="term" value="F:ATP binding"/>
    <property type="evidence" value="ECO:0007669"/>
    <property type="project" value="UniProtKB-KW"/>
</dbReference>
<keyword evidence="5" id="KW-1133">Transmembrane helix</keyword>
<evidence type="ECO:0000313" key="7">
    <source>
        <dbReference type="EMBL" id="MFH6981923.1"/>
    </source>
</evidence>
<dbReference type="PROSITE" id="PS50109">
    <property type="entry name" value="HIS_KIN"/>
    <property type="match status" value="1"/>
</dbReference>
<comment type="caution">
    <text evidence="7">The sequence shown here is derived from an EMBL/GenBank/DDBJ whole genome shotgun (WGS) entry which is preliminary data.</text>
</comment>
<keyword evidence="8" id="KW-1185">Reference proteome</keyword>
<dbReference type="Pfam" id="PF02518">
    <property type="entry name" value="HATPase_c"/>
    <property type="match status" value="1"/>
</dbReference>
<dbReference type="Proteomes" id="UP001610063">
    <property type="component" value="Unassembled WGS sequence"/>
</dbReference>
<dbReference type="InterPro" id="IPR003661">
    <property type="entry name" value="HisK_dim/P_dom"/>
</dbReference>
<feature type="domain" description="Histidine kinase" evidence="6">
    <location>
        <begin position="371"/>
        <end position="618"/>
    </location>
</feature>
<feature type="coiled-coil region" evidence="4">
    <location>
        <begin position="406"/>
        <end position="442"/>
    </location>
</feature>
<keyword evidence="7" id="KW-0067">ATP-binding</keyword>
<evidence type="ECO:0000259" key="6">
    <source>
        <dbReference type="PROSITE" id="PS50109"/>
    </source>
</evidence>
<organism evidence="7 8">
    <name type="scientific">Marinoscillum luteum</name>
    <dbReference type="NCBI Taxonomy" id="861051"/>
    <lineage>
        <taxon>Bacteria</taxon>
        <taxon>Pseudomonadati</taxon>
        <taxon>Bacteroidota</taxon>
        <taxon>Cytophagia</taxon>
        <taxon>Cytophagales</taxon>
        <taxon>Reichenbachiellaceae</taxon>
        <taxon>Marinoscillum</taxon>
    </lineage>
</organism>
<dbReference type="PANTHER" id="PTHR43065:SF50">
    <property type="entry name" value="HISTIDINE KINASE"/>
    <property type="match status" value="1"/>
</dbReference>
<dbReference type="SMART" id="SM00387">
    <property type="entry name" value="HATPase_c"/>
    <property type="match status" value="1"/>
</dbReference>
<keyword evidence="3" id="KW-0597">Phosphoprotein</keyword>
<dbReference type="Gene3D" id="3.30.565.10">
    <property type="entry name" value="Histidine kinase-like ATPase, C-terminal domain"/>
    <property type="match status" value="1"/>
</dbReference>
<dbReference type="EC" id="2.7.13.3" evidence="2"/>